<dbReference type="RefSeq" id="WP_354600250.1">
    <property type="nucleotide sequence ID" value="NZ_JBEWZI010000005.1"/>
</dbReference>
<dbReference type="InterPro" id="IPR036737">
    <property type="entry name" value="OmpA-like_sf"/>
</dbReference>
<feature type="transmembrane region" description="Helical" evidence="2">
    <location>
        <begin position="20"/>
        <end position="44"/>
    </location>
</feature>
<organism evidence="3 4">
    <name type="scientific">Uliginosibacterium flavum</name>
    <dbReference type="NCBI Taxonomy" id="1396831"/>
    <lineage>
        <taxon>Bacteria</taxon>
        <taxon>Pseudomonadati</taxon>
        <taxon>Pseudomonadota</taxon>
        <taxon>Betaproteobacteria</taxon>
        <taxon>Rhodocyclales</taxon>
        <taxon>Zoogloeaceae</taxon>
        <taxon>Uliginosibacterium</taxon>
    </lineage>
</organism>
<keyword evidence="2" id="KW-1133">Transmembrane helix</keyword>
<proteinExistence type="predicted"/>
<keyword evidence="2" id="KW-0472">Membrane</keyword>
<dbReference type="EMBL" id="JBEWZI010000005">
    <property type="protein sequence ID" value="MET7013787.1"/>
    <property type="molecule type" value="Genomic_DNA"/>
</dbReference>
<dbReference type="PANTHER" id="PTHR30441">
    <property type="entry name" value="DUF748 DOMAIN-CONTAINING PROTEIN"/>
    <property type="match status" value="1"/>
</dbReference>
<dbReference type="InterPro" id="IPR052894">
    <property type="entry name" value="AsmA-related"/>
</dbReference>
<dbReference type="Proteomes" id="UP001549691">
    <property type="component" value="Unassembled WGS sequence"/>
</dbReference>
<dbReference type="Pfam" id="PF05359">
    <property type="entry name" value="DUF748"/>
    <property type="match status" value="1"/>
</dbReference>
<feature type="region of interest" description="Disordered" evidence="1">
    <location>
        <begin position="1210"/>
        <end position="1229"/>
    </location>
</feature>
<keyword evidence="4" id="KW-1185">Reference proteome</keyword>
<dbReference type="InterPro" id="IPR008023">
    <property type="entry name" value="DUF748"/>
</dbReference>
<reference evidence="3 4" key="1">
    <citation type="submission" date="2024-07" db="EMBL/GenBank/DDBJ databases">
        <title>Uliginosibacterium flavum JJ3220;KACC:17644.</title>
        <authorList>
            <person name="Kim M.K."/>
        </authorList>
    </citation>
    <scope>NUCLEOTIDE SEQUENCE [LARGE SCALE GENOMIC DNA]</scope>
    <source>
        <strain evidence="3 4">KACC:17644</strain>
    </source>
</reference>
<keyword evidence="2" id="KW-0812">Transmembrane</keyword>
<protein>
    <submittedName>
        <fullName evidence="3">DUF748 domain-containing protein</fullName>
    </submittedName>
</protein>
<comment type="caution">
    <text evidence="3">The sequence shown here is derived from an EMBL/GenBank/DDBJ whole genome shotgun (WGS) entry which is preliminary data.</text>
</comment>
<accession>A0ABV2TIN7</accession>
<evidence type="ECO:0000256" key="2">
    <source>
        <dbReference type="SAM" id="Phobius"/>
    </source>
</evidence>
<name>A0ABV2TIN7_9RHOO</name>
<evidence type="ECO:0000313" key="4">
    <source>
        <dbReference type="Proteomes" id="UP001549691"/>
    </source>
</evidence>
<evidence type="ECO:0000313" key="3">
    <source>
        <dbReference type="EMBL" id="MET7013787.1"/>
    </source>
</evidence>
<sequence>MNVPKLPDWRVLWQQRRVRVGVKSLLGGLLLLTVTSFFAVPPLLRWAVESQGSKALGRVVTVQGVSFNPLTLSARVEGLRIAEADGKGEFLSLGLLRANLSMASIWHLGAVLDGLRIEQPVLHVTRLDEARFNFSDILDRFAAAPKDATPSEPARFSLNNIELADGRIEFDDRPAGRVHKIEQINIGVPFLSSLPTKVETFVQPKLEANINGSDFSLLGQLKPFADHREASLDLVFESFDVTQYLMYVPGKLPIKIERAKLASDLRLVWSEASEKTPASLVLSGKLGLSEVLLKDGQGAALFAVDALGVEIERIEPLSNPAVVRLSTVHIDAPKLDLSRAKNGELNLLALANAAPAKPEKAAATKLAVSTSKPPLISISKLVVSKGVVRWHDEAVPGGYSFKLSPLEIQLDKFDLAGSQPAALQLKAQGDGGVALALSARLGIKDARYGGHFALSGVDIEALRPYYVAAFDRAQLRGVAAVQGDFAVEPGKEGNAVGLDKLVLDVKDFSLGELKAKTPLISVLDSHAEGASVNLATREVNLGNYSNKGLRVNLARDKDGALNLVSLLQAKSRANEKAQVVLLDKLETVATAAKVVAPPIKADAPWRLKLGEAVLSGGSLHFADNSGSTPVALDVAEIGLRVKDWNNQPGAQAQTELTARVNKAGRVAIGGRLGTAPLKGALRLDLRAVDLLAVQPYVEDVYRILITRGNLSARGNLVFDLANADKPDLRYTGLLAVDDFNALDRINDSDFMRWKSFSFDDIKLQTQPQSFATREIRVENFYSRLILDAQGRLNVRELAASEAAGGPPAAAASEPLAALSAPLAAKPGAALPQVKIDKIVLVNAHVNYLDRFVKPNYEANLLALNGSLSALSSDQTSVAALDLAASLDGAAPVSIVGELNPFRQDGFLDIRAQVRDVDLTGVSTYTSKFVGYGVEKGKLSMALQYKIRDRKLSAENRVTLDQLTFGKRVDSPEATTLPVLFAVSLLKDRHGVIDVNLPISGSLDDPQFSVGGVILKVIVNLIGKAASAPFALIGSLLGGDGEELAWLDFAPGSAVIASAGEEKLRTLTKALQDRPALKLEIAGRADPAADVSGLKRSRLDGKLRTLKAEQMVKRGETVGQVDVLRVETTEYPVLLKTVYEAEKIEARPRNAVGLLKSLPVEEMEKILLASMAVTAADLQSLASQRAQAVRARLLDQGGVAPERVFLLGSANASEAQDGGPAQARVEFSLK</sequence>
<dbReference type="Gene3D" id="3.30.1330.60">
    <property type="entry name" value="OmpA-like domain"/>
    <property type="match status" value="1"/>
</dbReference>
<gene>
    <name evidence="3" type="ORF">ABXR19_06275</name>
</gene>
<evidence type="ECO:0000256" key="1">
    <source>
        <dbReference type="SAM" id="MobiDB-lite"/>
    </source>
</evidence>
<dbReference type="PANTHER" id="PTHR30441:SF8">
    <property type="entry name" value="DUF748 DOMAIN-CONTAINING PROTEIN"/>
    <property type="match status" value="1"/>
</dbReference>